<dbReference type="AlphaFoldDB" id="A0AAD6LX15"/>
<organism evidence="1 2">
    <name type="scientific">Populus alba x Populus x berolinensis</name>
    <dbReference type="NCBI Taxonomy" id="444605"/>
    <lineage>
        <taxon>Eukaryota</taxon>
        <taxon>Viridiplantae</taxon>
        <taxon>Streptophyta</taxon>
        <taxon>Embryophyta</taxon>
        <taxon>Tracheophyta</taxon>
        <taxon>Spermatophyta</taxon>
        <taxon>Magnoliopsida</taxon>
        <taxon>eudicotyledons</taxon>
        <taxon>Gunneridae</taxon>
        <taxon>Pentapetalae</taxon>
        <taxon>rosids</taxon>
        <taxon>fabids</taxon>
        <taxon>Malpighiales</taxon>
        <taxon>Salicaceae</taxon>
        <taxon>Saliceae</taxon>
        <taxon>Populus</taxon>
    </lineage>
</organism>
<reference evidence="1" key="1">
    <citation type="journal article" date="2023" name="Mol. Ecol. Resour.">
        <title>Chromosome-level genome assembly of a triploid poplar Populus alba 'Berolinensis'.</title>
        <authorList>
            <person name="Chen S."/>
            <person name="Yu Y."/>
            <person name="Wang X."/>
            <person name="Wang S."/>
            <person name="Zhang T."/>
            <person name="Zhou Y."/>
            <person name="He R."/>
            <person name="Meng N."/>
            <person name="Wang Y."/>
            <person name="Liu W."/>
            <person name="Liu Z."/>
            <person name="Liu J."/>
            <person name="Guo Q."/>
            <person name="Huang H."/>
            <person name="Sederoff R.R."/>
            <person name="Wang G."/>
            <person name="Qu G."/>
            <person name="Chen S."/>
        </authorList>
    </citation>
    <scope>NUCLEOTIDE SEQUENCE</scope>
    <source>
        <strain evidence="1">SC-2020</strain>
    </source>
</reference>
<protein>
    <submittedName>
        <fullName evidence="1">Uncharacterized protein</fullName>
    </submittedName>
</protein>
<evidence type="ECO:0000313" key="1">
    <source>
        <dbReference type="EMBL" id="KAJ6974701.1"/>
    </source>
</evidence>
<dbReference type="Proteomes" id="UP001164929">
    <property type="component" value="Chromosome 13"/>
</dbReference>
<comment type="caution">
    <text evidence="1">The sequence shown here is derived from an EMBL/GenBank/DDBJ whole genome shotgun (WGS) entry which is preliminary data.</text>
</comment>
<dbReference type="EMBL" id="JAQIZT010000013">
    <property type="protein sequence ID" value="KAJ6974701.1"/>
    <property type="molecule type" value="Genomic_DNA"/>
</dbReference>
<accession>A0AAD6LX15</accession>
<proteinExistence type="predicted"/>
<gene>
    <name evidence="1" type="ORF">NC653_030736</name>
</gene>
<evidence type="ECO:0000313" key="2">
    <source>
        <dbReference type="Proteomes" id="UP001164929"/>
    </source>
</evidence>
<name>A0AAD6LX15_9ROSI</name>
<keyword evidence="2" id="KW-1185">Reference proteome</keyword>
<sequence length="96" mass="10774">MEAAESLLSWNAKETGLVDCIRRTEDEKSCPWEQNNVLHTLRPAFPVLLKPLFLSSHATSFVESGSIFQWTCRGKKQEAANTKAFLITKPLSRLGP</sequence>